<dbReference type="EMBL" id="JAGEOJ010000002">
    <property type="protein sequence ID" value="MBO2446682.1"/>
    <property type="molecule type" value="Genomic_DNA"/>
</dbReference>
<dbReference type="Gene3D" id="3.10.620.30">
    <property type="match status" value="1"/>
</dbReference>
<evidence type="ECO:0000313" key="3">
    <source>
        <dbReference type="Proteomes" id="UP000669179"/>
    </source>
</evidence>
<dbReference type="SUPFAM" id="SSF54001">
    <property type="entry name" value="Cysteine proteinases"/>
    <property type="match status" value="1"/>
</dbReference>
<accession>A0A939P6T6</accession>
<dbReference type="SMART" id="SM00460">
    <property type="entry name" value="TGc"/>
    <property type="match status" value="1"/>
</dbReference>
<dbReference type="AlphaFoldDB" id="A0A939P6T6"/>
<dbReference type="InterPro" id="IPR038765">
    <property type="entry name" value="Papain-like_cys_pep_sf"/>
</dbReference>
<organism evidence="2 3">
    <name type="scientific">Actinomadura barringtoniae</name>
    <dbReference type="NCBI Taxonomy" id="1427535"/>
    <lineage>
        <taxon>Bacteria</taxon>
        <taxon>Bacillati</taxon>
        <taxon>Actinomycetota</taxon>
        <taxon>Actinomycetes</taxon>
        <taxon>Streptosporangiales</taxon>
        <taxon>Thermomonosporaceae</taxon>
        <taxon>Actinomadura</taxon>
    </lineage>
</organism>
<dbReference type="PANTHER" id="PTHR33490:SF3">
    <property type="entry name" value="CONSERVED INTEGRAL MEMBRANE PROTEIN"/>
    <property type="match status" value="1"/>
</dbReference>
<sequence length="181" mass="19798">MNFDSEPWAYLEASEAIDLEHEAVQSLASLLREGDDLAFAQTAFDYVRDDITHCLDAGDPRVPWRASDVITAKTGFCYAKSHAYAALLRAAGIQAGLCYQDIDGTLHGLTAALIDDRWVRLDPRGNNADIDVQFSATEDRLAYPDRPVHPTVYAAPHPAVLKALQVHATAQDLPLPKATVL</sequence>
<dbReference type="RefSeq" id="WP_208254266.1">
    <property type="nucleotide sequence ID" value="NZ_JAGEOJ010000002.1"/>
</dbReference>
<evidence type="ECO:0000313" key="2">
    <source>
        <dbReference type="EMBL" id="MBO2446682.1"/>
    </source>
</evidence>
<gene>
    <name evidence="2" type="ORF">J4573_06235</name>
</gene>
<evidence type="ECO:0000259" key="1">
    <source>
        <dbReference type="SMART" id="SM00460"/>
    </source>
</evidence>
<dbReference type="Proteomes" id="UP000669179">
    <property type="component" value="Unassembled WGS sequence"/>
</dbReference>
<dbReference type="PANTHER" id="PTHR33490">
    <property type="entry name" value="BLR5614 PROTEIN-RELATED"/>
    <property type="match status" value="1"/>
</dbReference>
<protein>
    <submittedName>
        <fullName evidence="2">Transglutaminase family protein</fullName>
    </submittedName>
</protein>
<name>A0A939P6T6_9ACTN</name>
<feature type="domain" description="Transglutaminase-like" evidence="1">
    <location>
        <begin position="69"/>
        <end position="125"/>
    </location>
</feature>
<keyword evidence="3" id="KW-1185">Reference proteome</keyword>
<proteinExistence type="predicted"/>
<comment type="caution">
    <text evidence="2">The sequence shown here is derived from an EMBL/GenBank/DDBJ whole genome shotgun (WGS) entry which is preliminary data.</text>
</comment>
<reference evidence="2" key="1">
    <citation type="submission" date="2021-03" db="EMBL/GenBank/DDBJ databases">
        <authorList>
            <person name="Kanchanasin P."/>
            <person name="Saeng-In P."/>
            <person name="Phongsopitanun W."/>
            <person name="Yuki M."/>
            <person name="Kudo T."/>
            <person name="Ohkuma M."/>
            <person name="Tanasupawat S."/>
        </authorList>
    </citation>
    <scope>NUCLEOTIDE SEQUENCE</scope>
    <source>
        <strain evidence="2">GKU 128</strain>
    </source>
</reference>
<dbReference type="Pfam" id="PF01841">
    <property type="entry name" value="Transglut_core"/>
    <property type="match status" value="1"/>
</dbReference>
<dbReference type="InterPro" id="IPR002931">
    <property type="entry name" value="Transglutaminase-like"/>
</dbReference>